<dbReference type="Pfam" id="PF08241">
    <property type="entry name" value="Methyltransf_11"/>
    <property type="match status" value="1"/>
</dbReference>
<evidence type="ECO:0000313" key="2">
    <source>
        <dbReference type="EMBL" id="OGN06972.1"/>
    </source>
</evidence>
<dbReference type="CDD" id="cd02440">
    <property type="entry name" value="AdoMet_MTases"/>
    <property type="match status" value="1"/>
</dbReference>
<dbReference type="InterPro" id="IPR029063">
    <property type="entry name" value="SAM-dependent_MTases_sf"/>
</dbReference>
<dbReference type="GO" id="GO:0008757">
    <property type="term" value="F:S-adenosylmethionine-dependent methyltransferase activity"/>
    <property type="evidence" value="ECO:0007669"/>
    <property type="project" value="InterPro"/>
</dbReference>
<comment type="caution">
    <text evidence="2">The sequence shown here is derived from an EMBL/GenBank/DDBJ whole genome shotgun (WGS) entry which is preliminary data.</text>
</comment>
<evidence type="ECO:0000313" key="3">
    <source>
        <dbReference type="Proteomes" id="UP000177605"/>
    </source>
</evidence>
<dbReference type="InterPro" id="IPR013216">
    <property type="entry name" value="Methyltransf_11"/>
</dbReference>
<gene>
    <name evidence="2" type="ORF">A2669_02655</name>
</gene>
<feature type="domain" description="Methyltransferase type 11" evidence="1">
    <location>
        <begin position="62"/>
        <end position="103"/>
    </location>
</feature>
<dbReference type="Gene3D" id="3.40.50.150">
    <property type="entry name" value="Vaccinia Virus protein VP39"/>
    <property type="match status" value="1"/>
</dbReference>
<protein>
    <recommendedName>
        <fullName evidence="1">Methyltransferase type 11 domain-containing protein</fullName>
    </recommendedName>
</protein>
<name>A0A1F8F1F2_9BACT</name>
<reference evidence="2 3" key="1">
    <citation type="journal article" date="2016" name="Nat. Commun.">
        <title>Thousands of microbial genomes shed light on interconnected biogeochemical processes in an aquifer system.</title>
        <authorList>
            <person name="Anantharaman K."/>
            <person name="Brown C.T."/>
            <person name="Hug L.A."/>
            <person name="Sharon I."/>
            <person name="Castelle C.J."/>
            <person name="Probst A.J."/>
            <person name="Thomas B.C."/>
            <person name="Singh A."/>
            <person name="Wilkins M.J."/>
            <person name="Karaoz U."/>
            <person name="Brodie E.L."/>
            <person name="Williams K.H."/>
            <person name="Hubbard S.S."/>
            <person name="Banfield J.F."/>
        </authorList>
    </citation>
    <scope>NUCLEOTIDE SEQUENCE [LARGE SCALE GENOMIC DNA]</scope>
</reference>
<organism evidence="2 3">
    <name type="scientific">Candidatus Yanofskybacteria bacterium RIFCSPHIGHO2_01_FULL_48_25b</name>
    <dbReference type="NCBI Taxonomy" id="1802672"/>
    <lineage>
        <taxon>Bacteria</taxon>
        <taxon>Candidatus Yanofskyibacteriota</taxon>
    </lineage>
</organism>
<dbReference type="AlphaFoldDB" id="A0A1F8F1F2"/>
<proteinExistence type="predicted"/>
<dbReference type="SUPFAM" id="SSF53335">
    <property type="entry name" value="S-adenosyl-L-methionine-dependent methyltransferases"/>
    <property type="match status" value="1"/>
</dbReference>
<evidence type="ECO:0000259" key="1">
    <source>
        <dbReference type="Pfam" id="PF08241"/>
    </source>
</evidence>
<dbReference type="EMBL" id="MGJM01000006">
    <property type="protein sequence ID" value="OGN06972.1"/>
    <property type="molecule type" value="Genomic_DNA"/>
</dbReference>
<accession>A0A1F8F1F2</accession>
<sequence length="206" mass="23305">MNHHLWAPKIFSLKGFAKIDILDGAKALDVGCGGRKLPGSVGMDILKLPCVDVVHSFNQVPWPFADHSFDLVFLNHALEHVGDVVAVMNEIHRVLKPGGRAVIQVPYFRCADAYNDPTHTHFFTAGTLDYFVQGSGLSKYGYSKNLFIKKGFWYGWPHPSRNPLRQALKSFMHKHPAFYDQYLSLLIPTECLTWELEVQSNPLPQK</sequence>
<dbReference type="Proteomes" id="UP000177605">
    <property type="component" value="Unassembled WGS sequence"/>
</dbReference>